<dbReference type="EMBL" id="BAABRO010000002">
    <property type="protein sequence ID" value="GAA5505836.1"/>
    <property type="molecule type" value="Genomic_DNA"/>
</dbReference>
<evidence type="ECO:0008006" key="5">
    <source>
        <dbReference type="Google" id="ProtNLM"/>
    </source>
</evidence>
<accession>A0ABP9VMF6</accession>
<evidence type="ECO:0000256" key="2">
    <source>
        <dbReference type="SAM" id="Phobius"/>
    </source>
</evidence>
<feature type="compositionally biased region" description="Basic and acidic residues" evidence="1">
    <location>
        <begin position="1"/>
        <end position="12"/>
    </location>
</feature>
<keyword evidence="2" id="KW-1133">Transmembrane helix</keyword>
<keyword evidence="2" id="KW-0812">Transmembrane</keyword>
<dbReference type="Proteomes" id="UP001416858">
    <property type="component" value="Unassembled WGS sequence"/>
</dbReference>
<reference evidence="3 4" key="1">
    <citation type="submission" date="2024-02" db="EMBL/GenBank/DDBJ databases">
        <title>Rhodopirellula caenicola NBRC 110016.</title>
        <authorList>
            <person name="Ichikawa N."/>
            <person name="Katano-Makiyama Y."/>
            <person name="Hidaka K."/>
        </authorList>
    </citation>
    <scope>NUCLEOTIDE SEQUENCE [LARGE SCALE GENOMIC DNA]</scope>
    <source>
        <strain evidence="3 4">NBRC 110016</strain>
    </source>
</reference>
<evidence type="ECO:0000313" key="3">
    <source>
        <dbReference type="EMBL" id="GAA5505836.1"/>
    </source>
</evidence>
<feature type="region of interest" description="Disordered" evidence="1">
    <location>
        <begin position="1"/>
        <end position="43"/>
    </location>
</feature>
<gene>
    <name evidence="3" type="ORF">Rcae01_01284</name>
</gene>
<feature type="transmembrane region" description="Helical" evidence="2">
    <location>
        <begin position="53"/>
        <end position="74"/>
    </location>
</feature>
<evidence type="ECO:0000256" key="1">
    <source>
        <dbReference type="SAM" id="MobiDB-lite"/>
    </source>
</evidence>
<evidence type="ECO:0000313" key="4">
    <source>
        <dbReference type="Proteomes" id="UP001416858"/>
    </source>
</evidence>
<proteinExistence type="predicted"/>
<comment type="caution">
    <text evidence="3">The sequence shown here is derived from an EMBL/GenBank/DDBJ whole genome shotgun (WGS) entry which is preliminary data.</text>
</comment>
<dbReference type="RefSeq" id="WP_345682823.1">
    <property type="nucleotide sequence ID" value="NZ_BAABRO010000002.1"/>
</dbReference>
<organism evidence="3 4">
    <name type="scientific">Novipirellula caenicola</name>
    <dbReference type="NCBI Taxonomy" id="1536901"/>
    <lineage>
        <taxon>Bacteria</taxon>
        <taxon>Pseudomonadati</taxon>
        <taxon>Planctomycetota</taxon>
        <taxon>Planctomycetia</taxon>
        <taxon>Pirellulales</taxon>
        <taxon>Pirellulaceae</taxon>
        <taxon>Novipirellula</taxon>
    </lineage>
</organism>
<keyword evidence="4" id="KW-1185">Reference proteome</keyword>
<protein>
    <recommendedName>
        <fullName evidence="5">Transmembrane protein</fullName>
    </recommendedName>
</protein>
<keyword evidence="2" id="KW-0472">Membrane</keyword>
<sequence>MPSQDSDARTEPVENPTFGERPQPSDAMTDAPEFDDGTSSPHTSSYTTIPMQWVITCISFVAIACLVLATCFWLTQALSASKDDVARDAWMSLGRC</sequence>
<name>A0ABP9VMF6_9BACT</name>